<dbReference type="SMART" id="SM00248">
    <property type="entry name" value="ANK"/>
    <property type="match status" value="4"/>
</dbReference>
<feature type="repeat" description="ANK" evidence="1">
    <location>
        <begin position="128"/>
        <end position="160"/>
    </location>
</feature>
<dbReference type="PANTHER" id="PTHR24125">
    <property type="entry name" value="ANKYRIN REPEAT AND DEATH DOMAIN-CONTAINING PROTEIN"/>
    <property type="match status" value="1"/>
</dbReference>
<evidence type="ECO:0000313" key="2">
    <source>
        <dbReference type="EMBL" id="EXJ76643.1"/>
    </source>
</evidence>
<proteinExistence type="predicted"/>
<dbReference type="PANTHER" id="PTHR24125:SF5">
    <property type="entry name" value="ANKYRIN REPEAT PROTEIN"/>
    <property type="match status" value="1"/>
</dbReference>
<dbReference type="Gene3D" id="1.25.40.20">
    <property type="entry name" value="Ankyrin repeat-containing domain"/>
    <property type="match status" value="1"/>
</dbReference>
<sequence length="618" mass="68930">MSFKNAYDRKPSRYLIKEVRGINCSFCDKALTTTNKFIAMPYQKWHFYDDFASEGSSALPLTLDLAITHSICNNSVAKVKQLLADGILAKTRHGSQALRLAAQHGNEVIVWLLIHHKFDLNEKDAVDNGKTALHYAAEAGHTPVVEMLLKAGSDPFVERTDSRSSISLAAEHGHSSTVRTLCEAYRERGRYHMEHLHRSWITAAEHGHSECLRALTSSFEEAHAEDCILSSETLAGWIFEGIETAIEKNTQESIQEITSHAWRPSSLPNQLRSDAAIRIIQWVWWSVKNSSLSHLTLSIPWLEHESLSTHLSPHGGLSDGVISDLSSTLLEEWHEKNRYYRLGLGEILETIEPGHLQRLLKQHPEFIQHQYLDLARRRRQGCLMYFLQKGLNPHPNTLQVLARFSHHDGLGSLVEQFSSHFPENDKTNALICAVKARNEDCINAFIKVRALPASTSVAADKLLLACVEKENWALIEELRNGPATLFSAAGIADAGSVADGLLLKYVKGTKLGRDYYDYTPALRRRHHENHTPELISRGAAWFSAYGIAAAKAAATDRKEALELLEAHFPSTNAVETSPSLTVSVQATAYGVGISHQHKASFVNGISEKDREYKFGASL</sequence>
<dbReference type="Proteomes" id="UP000019471">
    <property type="component" value="Unassembled WGS sequence"/>
</dbReference>
<dbReference type="EMBL" id="AMGX01000001">
    <property type="protein sequence ID" value="EXJ76643.1"/>
    <property type="molecule type" value="Genomic_DNA"/>
</dbReference>
<evidence type="ECO:0000313" key="3">
    <source>
        <dbReference type="Proteomes" id="UP000019471"/>
    </source>
</evidence>
<dbReference type="Pfam" id="PF12796">
    <property type="entry name" value="Ank_2"/>
    <property type="match status" value="1"/>
</dbReference>
<dbReference type="STRING" id="1182543.W9X8S1"/>
<dbReference type="eggNOG" id="KOG0504">
    <property type="taxonomic scope" value="Eukaryota"/>
</dbReference>
<dbReference type="InterPro" id="IPR002110">
    <property type="entry name" value="Ankyrin_rpt"/>
</dbReference>
<dbReference type="GeneID" id="19185887"/>
<comment type="caution">
    <text evidence="2">The sequence shown here is derived from an EMBL/GenBank/DDBJ whole genome shotgun (WGS) entry which is preliminary data.</text>
</comment>
<dbReference type="InterPro" id="IPR036770">
    <property type="entry name" value="Ankyrin_rpt-contain_sf"/>
</dbReference>
<reference evidence="2 3" key="1">
    <citation type="submission" date="2013-03" db="EMBL/GenBank/DDBJ databases">
        <title>The Genome Sequence of Cladophialophora psammophila CBS 110553.</title>
        <authorList>
            <consortium name="The Broad Institute Genomics Platform"/>
            <person name="Cuomo C."/>
            <person name="de Hoog S."/>
            <person name="Gorbushina A."/>
            <person name="Walker B."/>
            <person name="Young S.K."/>
            <person name="Zeng Q."/>
            <person name="Gargeya S."/>
            <person name="Fitzgerald M."/>
            <person name="Haas B."/>
            <person name="Abouelleil A."/>
            <person name="Allen A.W."/>
            <person name="Alvarado L."/>
            <person name="Arachchi H.M."/>
            <person name="Berlin A.M."/>
            <person name="Chapman S.B."/>
            <person name="Gainer-Dewar J."/>
            <person name="Goldberg J."/>
            <person name="Griggs A."/>
            <person name="Gujja S."/>
            <person name="Hansen M."/>
            <person name="Howarth C."/>
            <person name="Imamovic A."/>
            <person name="Ireland A."/>
            <person name="Larimer J."/>
            <person name="McCowan C."/>
            <person name="Murphy C."/>
            <person name="Pearson M."/>
            <person name="Poon T.W."/>
            <person name="Priest M."/>
            <person name="Roberts A."/>
            <person name="Saif S."/>
            <person name="Shea T."/>
            <person name="Sisk P."/>
            <person name="Sykes S."/>
            <person name="Wortman J."/>
            <person name="Nusbaum C."/>
            <person name="Birren B."/>
        </authorList>
    </citation>
    <scope>NUCLEOTIDE SEQUENCE [LARGE SCALE GENOMIC DNA]</scope>
    <source>
        <strain evidence="2 3">CBS 110553</strain>
    </source>
</reference>
<dbReference type="AlphaFoldDB" id="W9X8S1"/>
<feature type="repeat" description="ANK" evidence="1">
    <location>
        <begin position="93"/>
        <end position="125"/>
    </location>
</feature>
<keyword evidence="1" id="KW-0040">ANK repeat</keyword>
<dbReference type="HOGENOM" id="CLU_442112_0_0_1"/>
<dbReference type="PROSITE" id="PS50297">
    <property type="entry name" value="ANK_REP_REGION"/>
    <property type="match status" value="1"/>
</dbReference>
<gene>
    <name evidence="2" type="ORF">A1O5_01151</name>
</gene>
<evidence type="ECO:0000256" key="1">
    <source>
        <dbReference type="PROSITE-ProRule" id="PRU00023"/>
    </source>
</evidence>
<dbReference type="InterPro" id="IPR052457">
    <property type="entry name" value="Ankyrin-DD_containing_protein"/>
</dbReference>
<accession>W9X8S1</accession>
<protein>
    <submittedName>
        <fullName evidence="2">Uncharacterized protein</fullName>
    </submittedName>
</protein>
<organism evidence="2 3">
    <name type="scientific">Cladophialophora psammophila CBS 110553</name>
    <dbReference type="NCBI Taxonomy" id="1182543"/>
    <lineage>
        <taxon>Eukaryota</taxon>
        <taxon>Fungi</taxon>
        <taxon>Dikarya</taxon>
        <taxon>Ascomycota</taxon>
        <taxon>Pezizomycotina</taxon>
        <taxon>Eurotiomycetes</taxon>
        <taxon>Chaetothyriomycetidae</taxon>
        <taxon>Chaetothyriales</taxon>
        <taxon>Herpotrichiellaceae</taxon>
        <taxon>Cladophialophora</taxon>
    </lineage>
</organism>
<dbReference type="PROSITE" id="PS50088">
    <property type="entry name" value="ANK_REPEAT"/>
    <property type="match status" value="2"/>
</dbReference>
<name>W9X8S1_9EURO</name>
<dbReference type="RefSeq" id="XP_007739960.1">
    <property type="nucleotide sequence ID" value="XM_007741770.1"/>
</dbReference>
<dbReference type="SUPFAM" id="SSF48403">
    <property type="entry name" value="Ankyrin repeat"/>
    <property type="match status" value="1"/>
</dbReference>
<dbReference type="OrthoDB" id="366390at2759"/>
<keyword evidence="3" id="KW-1185">Reference proteome</keyword>